<dbReference type="InterPro" id="IPR001916">
    <property type="entry name" value="Glyco_hydro_22"/>
</dbReference>
<keyword evidence="4" id="KW-1015">Disulfide bond</keyword>
<dbReference type="SUPFAM" id="SSF53955">
    <property type="entry name" value="Lysozyme-like"/>
    <property type="match status" value="1"/>
</dbReference>
<dbReference type="GeneID" id="113422966"/>
<dbReference type="PANTHER" id="PTHR11407">
    <property type="entry name" value="LYSOZYME C"/>
    <property type="match status" value="1"/>
</dbReference>
<dbReference type="InterPro" id="IPR023346">
    <property type="entry name" value="Lysozyme-like_dom_sf"/>
</dbReference>
<dbReference type="KEGG" id="nss:113422966"/>
<evidence type="ECO:0000313" key="8">
    <source>
        <dbReference type="Proteomes" id="UP000504612"/>
    </source>
</evidence>
<dbReference type="PROSITE" id="PS51348">
    <property type="entry name" value="GLYCOSYL_HYDROL_F22_2"/>
    <property type="match status" value="1"/>
</dbReference>
<dbReference type="GO" id="GO:0003796">
    <property type="term" value="F:lysozyme activity"/>
    <property type="evidence" value="ECO:0007669"/>
    <property type="project" value="UniProtKB-EC"/>
</dbReference>
<evidence type="ECO:0000313" key="9">
    <source>
        <dbReference type="RefSeq" id="XP_026539948.1"/>
    </source>
</evidence>
<sequence>MKGLWFAFLCLFAQASEARIYSKCEMYKELKKHGMEDYYKVGLGHWLCLILFSSGFNTEHYVYTEGHPYYGLFHLSGLIWCTDGRHNSQNICRIDCEQFLDDDITDDIKCAKIIARTSKGMLFWTHFYEYCTHPVPQILYWECV</sequence>
<dbReference type="InterPro" id="IPR000974">
    <property type="entry name" value="Glyco_hydro_22_lys"/>
</dbReference>
<feature type="signal peptide" evidence="6">
    <location>
        <begin position="1"/>
        <end position="18"/>
    </location>
</feature>
<dbReference type="SMART" id="SM00263">
    <property type="entry name" value="LYZ1"/>
    <property type="match status" value="1"/>
</dbReference>
<comment type="similarity">
    <text evidence="1 5">Belongs to the glycosyl hydrolase 22 family.</text>
</comment>
<dbReference type="EC" id="3.2.1.17" evidence="2"/>
<feature type="chain" id="PRO_5026819662" description="lysozyme" evidence="6">
    <location>
        <begin position="19"/>
        <end position="144"/>
    </location>
</feature>
<protein>
    <recommendedName>
        <fullName evidence="2">lysozyme</fullName>
        <ecNumber evidence="2">3.2.1.17</ecNumber>
    </recommendedName>
</protein>
<keyword evidence="6" id="KW-0732">Signal</keyword>
<dbReference type="RefSeq" id="XP_026539948.1">
    <property type="nucleotide sequence ID" value="XM_026684163.1"/>
</dbReference>
<dbReference type="Pfam" id="PF00062">
    <property type="entry name" value="Lys"/>
    <property type="match status" value="1"/>
</dbReference>
<name>A0A6J1VHA0_9SAUR</name>
<keyword evidence="8" id="KW-1185">Reference proteome</keyword>
<evidence type="ECO:0000256" key="1">
    <source>
        <dbReference type="ARBA" id="ARBA00010859"/>
    </source>
</evidence>
<evidence type="ECO:0000256" key="3">
    <source>
        <dbReference type="ARBA" id="ARBA00022638"/>
    </source>
</evidence>
<evidence type="ECO:0000256" key="5">
    <source>
        <dbReference type="RuleBase" id="RU004440"/>
    </source>
</evidence>
<dbReference type="PROSITE" id="PS00128">
    <property type="entry name" value="GLYCOSYL_HYDROL_F22_1"/>
    <property type="match status" value="1"/>
</dbReference>
<dbReference type="Proteomes" id="UP000504612">
    <property type="component" value="Unplaced"/>
</dbReference>
<dbReference type="GO" id="GO:0042742">
    <property type="term" value="P:defense response to bacterium"/>
    <property type="evidence" value="ECO:0007669"/>
    <property type="project" value="UniProtKB-KW"/>
</dbReference>
<reference evidence="9" key="1">
    <citation type="submission" date="2025-08" db="UniProtKB">
        <authorList>
            <consortium name="RefSeq"/>
        </authorList>
    </citation>
    <scope>IDENTIFICATION</scope>
</reference>
<evidence type="ECO:0000259" key="7">
    <source>
        <dbReference type="PROSITE" id="PS00128"/>
    </source>
</evidence>
<dbReference type="PRINTS" id="PR00137">
    <property type="entry name" value="LYSOZYME"/>
</dbReference>
<feature type="domain" description="Glycosyl hydrolases family 22 (GH22)" evidence="7">
    <location>
        <begin position="92"/>
        <end position="110"/>
    </location>
</feature>
<proteinExistence type="inferred from homology"/>
<dbReference type="InterPro" id="IPR019799">
    <property type="entry name" value="Glyco_hydro_22_CS"/>
</dbReference>
<keyword evidence="3" id="KW-0081">Bacteriolytic enzyme</keyword>
<keyword evidence="3" id="KW-0929">Antimicrobial</keyword>
<organism evidence="8 9">
    <name type="scientific">Notechis scutatus</name>
    <name type="common">mainland tiger snake</name>
    <dbReference type="NCBI Taxonomy" id="8663"/>
    <lineage>
        <taxon>Eukaryota</taxon>
        <taxon>Metazoa</taxon>
        <taxon>Chordata</taxon>
        <taxon>Craniata</taxon>
        <taxon>Vertebrata</taxon>
        <taxon>Euteleostomi</taxon>
        <taxon>Lepidosauria</taxon>
        <taxon>Squamata</taxon>
        <taxon>Bifurcata</taxon>
        <taxon>Unidentata</taxon>
        <taxon>Episquamata</taxon>
        <taxon>Toxicofera</taxon>
        <taxon>Serpentes</taxon>
        <taxon>Colubroidea</taxon>
        <taxon>Elapidae</taxon>
        <taxon>Hydrophiinae</taxon>
        <taxon>Notechis</taxon>
    </lineage>
</organism>
<dbReference type="GO" id="GO:0031640">
    <property type="term" value="P:killing of cells of another organism"/>
    <property type="evidence" value="ECO:0007669"/>
    <property type="project" value="UniProtKB-KW"/>
</dbReference>
<dbReference type="Gene3D" id="1.10.530.10">
    <property type="match status" value="1"/>
</dbReference>
<evidence type="ECO:0000256" key="2">
    <source>
        <dbReference type="ARBA" id="ARBA00012732"/>
    </source>
</evidence>
<dbReference type="FunFam" id="1.10.530.10:FF:000001">
    <property type="entry name" value="Lysozyme C"/>
    <property type="match status" value="1"/>
</dbReference>
<evidence type="ECO:0000256" key="6">
    <source>
        <dbReference type="SAM" id="SignalP"/>
    </source>
</evidence>
<dbReference type="AlphaFoldDB" id="A0A6J1VHA0"/>
<dbReference type="PANTHER" id="PTHR11407:SF63">
    <property type="entry name" value="LYSOZYME C"/>
    <property type="match status" value="1"/>
</dbReference>
<evidence type="ECO:0000256" key="4">
    <source>
        <dbReference type="ARBA" id="ARBA00023157"/>
    </source>
</evidence>
<gene>
    <name evidence="9" type="primary">LOC113422966</name>
</gene>
<accession>A0A6J1VHA0</accession>
<dbReference type="PRINTS" id="PR00135">
    <property type="entry name" value="LYZLACT"/>
</dbReference>